<dbReference type="GO" id="GO:0005886">
    <property type="term" value="C:plasma membrane"/>
    <property type="evidence" value="ECO:0007669"/>
    <property type="project" value="UniProtKB-SubCell"/>
</dbReference>
<dbReference type="Proteomes" id="UP000184240">
    <property type="component" value="Unassembled WGS sequence"/>
</dbReference>
<evidence type="ECO:0000256" key="15">
    <source>
        <dbReference type="ARBA" id="ARBA00023316"/>
    </source>
</evidence>
<evidence type="ECO:0000256" key="11">
    <source>
        <dbReference type="ARBA" id="ARBA00022960"/>
    </source>
</evidence>
<dbReference type="EMBL" id="FQXT01000002">
    <property type="protein sequence ID" value="SHH77896.1"/>
    <property type="molecule type" value="Genomic_DNA"/>
</dbReference>
<name>A0A1M5VRK2_9FLAO</name>
<keyword evidence="14" id="KW-0511">Multifunctional enzyme</keyword>
<dbReference type="GO" id="GO:0030288">
    <property type="term" value="C:outer membrane-bounded periplasmic space"/>
    <property type="evidence" value="ECO:0007669"/>
    <property type="project" value="TreeGrafter"/>
</dbReference>
<keyword evidence="7" id="KW-0645">Protease</keyword>
<dbReference type="GO" id="GO:0009002">
    <property type="term" value="F:serine-type D-Ala-D-Ala carboxypeptidase activity"/>
    <property type="evidence" value="ECO:0007669"/>
    <property type="project" value="UniProtKB-EC"/>
</dbReference>
<protein>
    <submittedName>
        <fullName evidence="22">Penicillin-binding protein 1A</fullName>
    </submittedName>
</protein>
<feature type="transmembrane region" description="Helical" evidence="18">
    <location>
        <begin position="21"/>
        <end position="47"/>
    </location>
</feature>
<comment type="pathway">
    <text evidence="2">Cell wall biogenesis; peptidoglycan biosynthesis.</text>
</comment>
<keyword evidence="12" id="KW-0573">Peptidoglycan synthesis</keyword>
<comment type="similarity">
    <text evidence="4">In the N-terminal section; belongs to the glycosyltransferase 51 family.</text>
</comment>
<dbReference type="Gene3D" id="3.40.710.10">
    <property type="entry name" value="DD-peptidase/beta-lactamase superfamily"/>
    <property type="match status" value="1"/>
</dbReference>
<evidence type="ECO:0000313" key="22">
    <source>
        <dbReference type="EMBL" id="SHH77896.1"/>
    </source>
</evidence>
<comment type="catalytic activity">
    <reaction evidence="17">
        <text>[GlcNAc-(1-&gt;4)-Mur2Ac(oyl-L-Ala-gamma-D-Glu-L-Lys-D-Ala-D-Ala)](n)-di-trans,octa-cis-undecaprenyl diphosphate + beta-D-GlcNAc-(1-&gt;4)-Mur2Ac(oyl-L-Ala-gamma-D-Glu-L-Lys-D-Ala-D-Ala)-di-trans,octa-cis-undecaprenyl diphosphate = [GlcNAc-(1-&gt;4)-Mur2Ac(oyl-L-Ala-gamma-D-Glu-L-Lys-D-Ala-D-Ala)](n+1)-di-trans,octa-cis-undecaprenyl diphosphate + di-trans,octa-cis-undecaprenyl diphosphate + H(+)</text>
        <dbReference type="Rhea" id="RHEA:23708"/>
        <dbReference type="Rhea" id="RHEA-COMP:9602"/>
        <dbReference type="Rhea" id="RHEA-COMP:9603"/>
        <dbReference type="ChEBI" id="CHEBI:15378"/>
        <dbReference type="ChEBI" id="CHEBI:58405"/>
        <dbReference type="ChEBI" id="CHEBI:60033"/>
        <dbReference type="ChEBI" id="CHEBI:78435"/>
        <dbReference type="EC" id="2.4.99.28"/>
    </reaction>
</comment>
<keyword evidence="15" id="KW-0961">Cell wall biogenesis/degradation</keyword>
<evidence type="ECO:0000313" key="21">
    <source>
        <dbReference type="EMBL" id="RXG31034.1"/>
    </source>
</evidence>
<evidence type="ECO:0000256" key="17">
    <source>
        <dbReference type="ARBA" id="ARBA00049902"/>
    </source>
</evidence>
<keyword evidence="13 18" id="KW-0472">Membrane</keyword>
<dbReference type="EMBL" id="QOVN01000001">
    <property type="protein sequence ID" value="RXG31034.1"/>
    <property type="molecule type" value="Genomic_DNA"/>
</dbReference>
<reference evidence="22" key="2">
    <citation type="submission" date="2016-11" db="EMBL/GenBank/DDBJ databases">
        <authorList>
            <person name="Jaros S."/>
            <person name="Januszkiewicz K."/>
            <person name="Wedrychowicz H."/>
        </authorList>
    </citation>
    <scope>NUCLEOTIDE SEQUENCE [LARGE SCALE GENOMIC DNA]</scope>
    <source>
        <strain evidence="22">DSM 19859</strain>
    </source>
</reference>
<evidence type="ECO:0000256" key="7">
    <source>
        <dbReference type="ARBA" id="ARBA00022670"/>
    </source>
</evidence>
<dbReference type="OrthoDB" id="9766909at2"/>
<evidence type="ECO:0000256" key="6">
    <source>
        <dbReference type="ARBA" id="ARBA00022645"/>
    </source>
</evidence>
<reference evidence="23" key="1">
    <citation type="submission" date="2016-11" db="EMBL/GenBank/DDBJ databases">
        <authorList>
            <person name="Varghese N."/>
            <person name="Submissions S."/>
        </authorList>
    </citation>
    <scope>NUCLEOTIDE SEQUENCE [LARGE SCALE GENOMIC DNA]</scope>
    <source>
        <strain evidence="23">DSM 19859</strain>
    </source>
</reference>
<evidence type="ECO:0000256" key="14">
    <source>
        <dbReference type="ARBA" id="ARBA00023268"/>
    </source>
</evidence>
<evidence type="ECO:0000256" key="10">
    <source>
        <dbReference type="ARBA" id="ARBA00022801"/>
    </source>
</evidence>
<evidence type="ECO:0000313" key="23">
    <source>
        <dbReference type="Proteomes" id="UP000184240"/>
    </source>
</evidence>
<dbReference type="SUPFAM" id="SSF53955">
    <property type="entry name" value="Lysozyme-like"/>
    <property type="match status" value="1"/>
</dbReference>
<dbReference type="STRING" id="573501.SAMN04487999_0877"/>
<keyword evidence="18" id="KW-0812">Transmembrane</keyword>
<dbReference type="GO" id="GO:0071555">
    <property type="term" value="P:cell wall organization"/>
    <property type="evidence" value="ECO:0007669"/>
    <property type="project" value="UniProtKB-KW"/>
</dbReference>
<comment type="subcellular location">
    <subcellularLocation>
        <location evidence="1">Cell membrane</location>
    </subcellularLocation>
</comment>
<dbReference type="InterPro" id="IPR023346">
    <property type="entry name" value="Lysozyme-like_dom_sf"/>
</dbReference>
<dbReference type="GO" id="GO:0008360">
    <property type="term" value="P:regulation of cell shape"/>
    <property type="evidence" value="ECO:0007669"/>
    <property type="project" value="UniProtKB-KW"/>
</dbReference>
<dbReference type="InterPro" id="IPR001460">
    <property type="entry name" value="PCN-bd_Tpept"/>
</dbReference>
<evidence type="ECO:0000256" key="1">
    <source>
        <dbReference type="ARBA" id="ARBA00004236"/>
    </source>
</evidence>
<evidence type="ECO:0000256" key="9">
    <source>
        <dbReference type="ARBA" id="ARBA00022679"/>
    </source>
</evidence>
<evidence type="ECO:0000256" key="3">
    <source>
        <dbReference type="ARBA" id="ARBA00007090"/>
    </source>
</evidence>
<organism evidence="22 23">
    <name type="scientific">Leeuwenhoekiella palythoae</name>
    <dbReference type="NCBI Taxonomy" id="573501"/>
    <lineage>
        <taxon>Bacteria</taxon>
        <taxon>Pseudomonadati</taxon>
        <taxon>Bacteroidota</taxon>
        <taxon>Flavobacteriia</taxon>
        <taxon>Flavobacteriales</taxon>
        <taxon>Flavobacteriaceae</taxon>
        <taxon>Leeuwenhoekiella</taxon>
    </lineage>
</organism>
<reference evidence="21 24" key="3">
    <citation type="submission" date="2018-07" db="EMBL/GenBank/DDBJ databases">
        <title>Leeuwenhoekiella genomics.</title>
        <authorList>
            <person name="Tahon G."/>
            <person name="Willems A."/>
        </authorList>
    </citation>
    <scope>NUCLEOTIDE SEQUENCE [LARGE SCALE GENOMIC DNA]</scope>
    <source>
        <strain evidence="21 24">LMG 24856</strain>
    </source>
</reference>
<dbReference type="InterPro" id="IPR001264">
    <property type="entry name" value="Glyco_trans_51"/>
</dbReference>
<evidence type="ECO:0000259" key="19">
    <source>
        <dbReference type="Pfam" id="PF00905"/>
    </source>
</evidence>
<evidence type="ECO:0000256" key="16">
    <source>
        <dbReference type="ARBA" id="ARBA00034000"/>
    </source>
</evidence>
<dbReference type="Pfam" id="PF00912">
    <property type="entry name" value="Transgly"/>
    <property type="match status" value="1"/>
</dbReference>
<keyword evidence="8" id="KW-0328">Glycosyltransferase</keyword>
<dbReference type="RefSeq" id="WP_072980817.1">
    <property type="nucleotide sequence ID" value="NZ_FQXT01000002.1"/>
</dbReference>
<evidence type="ECO:0000256" key="2">
    <source>
        <dbReference type="ARBA" id="ARBA00004752"/>
    </source>
</evidence>
<evidence type="ECO:0000256" key="8">
    <source>
        <dbReference type="ARBA" id="ARBA00022676"/>
    </source>
</evidence>
<keyword evidence="11" id="KW-0133">Cell shape</keyword>
<dbReference type="InterPro" id="IPR012338">
    <property type="entry name" value="Beta-lactam/transpept-like"/>
</dbReference>
<keyword evidence="24" id="KW-1185">Reference proteome</keyword>
<evidence type="ECO:0000256" key="18">
    <source>
        <dbReference type="SAM" id="Phobius"/>
    </source>
</evidence>
<proteinExistence type="inferred from homology"/>
<feature type="domain" description="Glycosyl transferase family 51" evidence="20">
    <location>
        <begin position="72"/>
        <end position="248"/>
    </location>
</feature>
<evidence type="ECO:0000256" key="5">
    <source>
        <dbReference type="ARBA" id="ARBA00022475"/>
    </source>
</evidence>
<evidence type="ECO:0000313" key="24">
    <source>
        <dbReference type="Proteomes" id="UP000290037"/>
    </source>
</evidence>
<evidence type="ECO:0000259" key="20">
    <source>
        <dbReference type="Pfam" id="PF00912"/>
    </source>
</evidence>
<accession>A0A1M5VRK2</accession>
<dbReference type="GO" id="GO:0008955">
    <property type="term" value="F:peptidoglycan glycosyltransferase activity"/>
    <property type="evidence" value="ECO:0007669"/>
    <property type="project" value="UniProtKB-EC"/>
</dbReference>
<keyword evidence="6" id="KW-0121">Carboxypeptidase</keyword>
<dbReference type="GO" id="GO:0006508">
    <property type="term" value="P:proteolysis"/>
    <property type="evidence" value="ECO:0007669"/>
    <property type="project" value="UniProtKB-KW"/>
</dbReference>
<dbReference type="PANTHER" id="PTHR32282">
    <property type="entry name" value="BINDING PROTEIN TRANSPEPTIDASE, PUTATIVE-RELATED"/>
    <property type="match status" value="1"/>
</dbReference>
<comment type="similarity">
    <text evidence="3">In the C-terminal section; belongs to the transpeptidase family.</text>
</comment>
<dbReference type="InterPro" id="IPR050396">
    <property type="entry name" value="Glycosyltr_51/Transpeptidase"/>
</dbReference>
<comment type="catalytic activity">
    <reaction evidence="16">
        <text>Preferential cleavage: (Ac)2-L-Lys-D-Ala-|-D-Ala. Also transpeptidation of peptidyl-alanyl moieties that are N-acyl substituents of D-alanine.</text>
        <dbReference type="EC" id="3.4.16.4"/>
    </reaction>
</comment>
<evidence type="ECO:0000256" key="13">
    <source>
        <dbReference type="ARBA" id="ARBA00023136"/>
    </source>
</evidence>
<keyword evidence="9" id="KW-0808">Transferase</keyword>
<keyword evidence="18" id="KW-1133">Transmembrane helix</keyword>
<feature type="domain" description="Penicillin-binding protein transpeptidase" evidence="19">
    <location>
        <begin position="441"/>
        <end position="696"/>
    </location>
</feature>
<dbReference type="Pfam" id="PF00905">
    <property type="entry name" value="Transpeptidase"/>
    <property type="match status" value="1"/>
</dbReference>
<keyword evidence="10" id="KW-0378">Hydrolase</keyword>
<dbReference type="Gene3D" id="1.10.3810.10">
    <property type="entry name" value="Biosynthetic peptidoglycan transglycosylase-like"/>
    <property type="match status" value="1"/>
</dbReference>
<dbReference type="Proteomes" id="UP000290037">
    <property type="component" value="Unassembled WGS sequence"/>
</dbReference>
<dbReference type="PANTHER" id="PTHR32282:SF11">
    <property type="entry name" value="PENICILLIN-BINDING PROTEIN 1B"/>
    <property type="match status" value="1"/>
</dbReference>
<dbReference type="InterPro" id="IPR036950">
    <property type="entry name" value="PBP_transglycosylase"/>
</dbReference>
<evidence type="ECO:0000256" key="4">
    <source>
        <dbReference type="ARBA" id="ARBA00007739"/>
    </source>
</evidence>
<sequence>MAQSKKKPAKQAKTSNHKPYIKGFWILFLSGLAAVILVFLLASWGAFGKLPTFEELENPESNLATEILSSDGKTLGKFYNENRTPVKYEDLPQNLVDAVVATEDRRFYEHSGIDMRGTARAVAFLGSKGGASTITQQLAKLLFSDTPSSKFERVLQKVKEWIIAARLESQYTKEEIITMYLNKQDFLFQAVGIRSASKIYFDKEPRELHPEESAIIAGMLKNPRQFNPYREISRDKSLERRNTVLALMAETGKITETERDSLIAMPMEIKFSPEGHADGIATYFREYLRAFMSEWIEENPKGVDADGNEEYYNIYRDGLVITTTLDSRMQRYAEEAVTAHMENLQREFDRQNEKNSTAPFRDISKEEEEVIINRAMRNSDRWRKMAAQDISVKDIKASFDKKTDMRVFVWKDGAKEVDTVMTPRDSILYYKRFLRAGLLSMTPQTGEVKAWVGGINYKHFQYDHVKTGRRQVGSTFKPFLYATAIDQLHLSPCDTVPDIPYCIPAGEMGAQKAWCPENSSSGFKGMVTLKSALANSINTVSARLMHRVGPKPVINLIEKLGVDTENIPEVPSIALGTADLSLFEMVSAYSAFANKGVHVEPQIVSTIVDKNGTVLYQSVPKAKDIISQESAYVTVNLMEGVTQYGSGARLRSGAINNYVYNNVVTGHPYAFKNPIAGKTGTTQNQSDGWFMGMVPNLVSGVWVGGDDRSVHFPSITYGQGATMALPIWAVFMKKCYEDEELKISKGDFERPENLSIRVDCSAPAEGAAQEVDLPDELDF</sequence>
<keyword evidence="5" id="KW-1003">Cell membrane</keyword>
<dbReference type="SUPFAM" id="SSF56601">
    <property type="entry name" value="beta-lactamase/transpeptidase-like"/>
    <property type="match status" value="1"/>
</dbReference>
<dbReference type="GO" id="GO:0009252">
    <property type="term" value="P:peptidoglycan biosynthetic process"/>
    <property type="evidence" value="ECO:0007669"/>
    <property type="project" value="UniProtKB-KW"/>
</dbReference>
<dbReference type="GO" id="GO:0008658">
    <property type="term" value="F:penicillin binding"/>
    <property type="evidence" value="ECO:0007669"/>
    <property type="project" value="InterPro"/>
</dbReference>
<gene>
    <name evidence="21" type="ORF">DSM01_170</name>
    <name evidence="22" type="ORF">SAMN04487999_0877</name>
</gene>
<evidence type="ECO:0000256" key="12">
    <source>
        <dbReference type="ARBA" id="ARBA00022984"/>
    </source>
</evidence>
<dbReference type="AlphaFoldDB" id="A0A1M5VRK2"/>